<reference evidence="9 10" key="1">
    <citation type="submission" date="2016-11" db="EMBL/GenBank/DDBJ databases">
        <authorList>
            <person name="Jaros S."/>
            <person name="Januszkiewicz K."/>
            <person name="Wedrychowicz H."/>
        </authorList>
    </citation>
    <scope>NUCLEOTIDE SEQUENCE [LARGE SCALE GENOMIC DNA]</scope>
    <source>
        <strain evidence="9 10">DSM 10068</strain>
    </source>
</reference>
<evidence type="ECO:0000256" key="8">
    <source>
        <dbReference type="SAM" id="Phobius"/>
    </source>
</evidence>
<dbReference type="SMART" id="SM00793">
    <property type="entry name" value="AgrB"/>
    <property type="match status" value="1"/>
</dbReference>
<evidence type="ECO:0000256" key="5">
    <source>
        <dbReference type="ARBA" id="ARBA00022801"/>
    </source>
</evidence>
<keyword evidence="4 8" id="KW-0812">Transmembrane</keyword>
<organism evidence="9 10">
    <name type="scientific">Sporobacter termitidis DSM 10068</name>
    <dbReference type="NCBI Taxonomy" id="1123282"/>
    <lineage>
        <taxon>Bacteria</taxon>
        <taxon>Bacillati</taxon>
        <taxon>Bacillota</taxon>
        <taxon>Clostridia</taxon>
        <taxon>Eubacteriales</taxon>
        <taxon>Oscillospiraceae</taxon>
        <taxon>Sporobacter</taxon>
    </lineage>
</organism>
<dbReference type="Proteomes" id="UP000183995">
    <property type="component" value="Unassembled WGS sequence"/>
</dbReference>
<feature type="transmembrane region" description="Helical" evidence="8">
    <location>
        <begin position="168"/>
        <end position="187"/>
    </location>
</feature>
<keyword evidence="7 8" id="KW-0472">Membrane</keyword>
<evidence type="ECO:0000256" key="4">
    <source>
        <dbReference type="ARBA" id="ARBA00022692"/>
    </source>
</evidence>
<feature type="transmembrane region" description="Helical" evidence="8">
    <location>
        <begin position="103"/>
        <end position="124"/>
    </location>
</feature>
<dbReference type="GO" id="GO:0008233">
    <property type="term" value="F:peptidase activity"/>
    <property type="evidence" value="ECO:0007669"/>
    <property type="project" value="UniProtKB-KW"/>
</dbReference>
<evidence type="ECO:0000256" key="3">
    <source>
        <dbReference type="ARBA" id="ARBA00022670"/>
    </source>
</evidence>
<accession>A0A1M5ZDF8</accession>
<keyword evidence="2" id="KW-0673">Quorum sensing</keyword>
<dbReference type="RefSeq" id="WP_073082321.1">
    <property type="nucleotide sequence ID" value="NZ_FQXV01000017.1"/>
</dbReference>
<dbReference type="EMBL" id="FQXV01000017">
    <property type="protein sequence ID" value="SHI22236.1"/>
    <property type="molecule type" value="Genomic_DNA"/>
</dbReference>
<feature type="transmembrane region" description="Helical" evidence="8">
    <location>
        <begin position="41"/>
        <end position="65"/>
    </location>
</feature>
<evidence type="ECO:0000256" key="1">
    <source>
        <dbReference type="ARBA" id="ARBA00022475"/>
    </source>
</evidence>
<feature type="transmembrane region" description="Helical" evidence="8">
    <location>
        <begin position="145"/>
        <end position="162"/>
    </location>
</feature>
<evidence type="ECO:0000313" key="9">
    <source>
        <dbReference type="EMBL" id="SHI22236.1"/>
    </source>
</evidence>
<dbReference type="STRING" id="1123282.SAMN02745823_03571"/>
<name>A0A1M5ZDF8_9FIRM</name>
<sequence>MIHKKALQLSGALAGRGIINPEDIAVYSYGFELMMSTAVNIFFVILISVLFSVPWAWIFFLLVFIPLRVTAGGYHAGTHLGCCAVFSVAYAVLLFPAVFLTVYMTPLVLLCLSALSLLTVLLLSPVPASSKPLDEAQRARNRKRSLLIGAAALVITAASFLAGPGLQWMFVFFALGQTGAAISLIAAKLAHKA</sequence>
<dbReference type="AlphaFoldDB" id="A0A1M5ZDF8"/>
<feature type="transmembrane region" description="Helical" evidence="8">
    <location>
        <begin position="77"/>
        <end position="97"/>
    </location>
</feature>
<dbReference type="GO" id="GO:0006508">
    <property type="term" value="P:proteolysis"/>
    <property type="evidence" value="ECO:0007669"/>
    <property type="project" value="UniProtKB-KW"/>
</dbReference>
<keyword evidence="5" id="KW-0378">Hydrolase</keyword>
<keyword evidence="3" id="KW-0645">Protease</keyword>
<evidence type="ECO:0000256" key="6">
    <source>
        <dbReference type="ARBA" id="ARBA00022989"/>
    </source>
</evidence>
<keyword evidence="10" id="KW-1185">Reference proteome</keyword>
<dbReference type="GO" id="GO:0009372">
    <property type="term" value="P:quorum sensing"/>
    <property type="evidence" value="ECO:0007669"/>
    <property type="project" value="UniProtKB-KW"/>
</dbReference>
<evidence type="ECO:0000256" key="7">
    <source>
        <dbReference type="ARBA" id="ARBA00023136"/>
    </source>
</evidence>
<keyword evidence="1" id="KW-1003">Cell membrane</keyword>
<proteinExistence type="predicted"/>
<evidence type="ECO:0000256" key="2">
    <source>
        <dbReference type="ARBA" id="ARBA00022654"/>
    </source>
</evidence>
<protein>
    <submittedName>
        <fullName evidence="9">Accessory gene regulator B</fullName>
    </submittedName>
</protein>
<dbReference type="GO" id="GO:0016020">
    <property type="term" value="C:membrane"/>
    <property type="evidence" value="ECO:0007669"/>
    <property type="project" value="InterPro"/>
</dbReference>
<evidence type="ECO:0000313" key="10">
    <source>
        <dbReference type="Proteomes" id="UP000183995"/>
    </source>
</evidence>
<dbReference type="OrthoDB" id="9815055at2"/>
<gene>
    <name evidence="9" type="ORF">SAMN02745823_03571</name>
</gene>
<keyword evidence="6 8" id="KW-1133">Transmembrane helix</keyword>
<dbReference type="Pfam" id="PF04647">
    <property type="entry name" value="AgrB"/>
    <property type="match status" value="1"/>
</dbReference>
<dbReference type="InterPro" id="IPR006741">
    <property type="entry name" value="AgrB"/>
</dbReference>